<keyword evidence="2" id="KW-0804">Transcription</keyword>
<comment type="similarity">
    <text evidence="1">Belongs to the mTERF family.</text>
</comment>
<reference evidence="4" key="1">
    <citation type="submission" date="2021-03" db="EMBL/GenBank/DDBJ databases">
        <authorList>
            <person name="Li Z."/>
            <person name="Yang C."/>
        </authorList>
    </citation>
    <scope>NUCLEOTIDE SEQUENCE</scope>
    <source>
        <strain evidence="4">Dzin_1.0</strain>
        <tissue evidence="4">Leaf</tissue>
    </source>
</reference>
<dbReference type="Pfam" id="PF02536">
    <property type="entry name" value="mTERF"/>
    <property type="match status" value="1"/>
</dbReference>
<keyword evidence="3" id="KW-0809">Transit peptide</keyword>
<dbReference type="Proteomes" id="UP001085076">
    <property type="component" value="Miscellaneous, Linkage group lg09"/>
</dbReference>
<proteinExistence type="inferred from homology"/>
<dbReference type="InterPro" id="IPR038538">
    <property type="entry name" value="MTERF_sf"/>
</dbReference>
<protein>
    <submittedName>
        <fullName evidence="4">Uncharacterized protein</fullName>
    </submittedName>
</protein>
<keyword evidence="2" id="KW-0806">Transcription termination</keyword>
<dbReference type="Gene3D" id="1.25.70.10">
    <property type="entry name" value="Transcription termination factor 3, mitochondrial"/>
    <property type="match status" value="1"/>
</dbReference>
<organism evidence="4 5">
    <name type="scientific">Dioscorea zingiberensis</name>
    <dbReference type="NCBI Taxonomy" id="325984"/>
    <lineage>
        <taxon>Eukaryota</taxon>
        <taxon>Viridiplantae</taxon>
        <taxon>Streptophyta</taxon>
        <taxon>Embryophyta</taxon>
        <taxon>Tracheophyta</taxon>
        <taxon>Spermatophyta</taxon>
        <taxon>Magnoliopsida</taxon>
        <taxon>Liliopsida</taxon>
        <taxon>Dioscoreales</taxon>
        <taxon>Dioscoreaceae</taxon>
        <taxon>Dioscorea</taxon>
    </lineage>
</organism>
<comment type="caution">
    <text evidence="4">The sequence shown here is derived from an EMBL/GenBank/DDBJ whole genome shotgun (WGS) entry which is preliminary data.</text>
</comment>
<dbReference type="OrthoDB" id="637682at2759"/>
<evidence type="ECO:0000256" key="1">
    <source>
        <dbReference type="ARBA" id="ARBA00007692"/>
    </source>
</evidence>
<name>A0A9D5H4Z9_9LILI</name>
<evidence type="ECO:0000256" key="3">
    <source>
        <dbReference type="ARBA" id="ARBA00022946"/>
    </source>
</evidence>
<dbReference type="AlphaFoldDB" id="A0A9D5H4Z9"/>
<accession>A0A9D5H4Z9</accession>
<dbReference type="PANTHER" id="PTHR13068">
    <property type="entry name" value="CGI-12 PROTEIN-RELATED"/>
    <property type="match status" value="1"/>
</dbReference>
<evidence type="ECO:0000313" key="4">
    <source>
        <dbReference type="EMBL" id="KAJ0963514.1"/>
    </source>
</evidence>
<dbReference type="SMART" id="SM00733">
    <property type="entry name" value="Mterf"/>
    <property type="match status" value="6"/>
</dbReference>
<keyword evidence="5" id="KW-1185">Reference proteome</keyword>
<dbReference type="InterPro" id="IPR003690">
    <property type="entry name" value="MTERF"/>
</dbReference>
<sequence>MAFIRVLARHSVHCILSKSSRIPSSSFQKIEFFSNATILTGKIPSEFTGISQSSHRTLLMNLLQRYGFPQSQTYEFVEKNRFLLDSSLSDVEKGIGILLSMGFSEKSLVSTIASRPRLLELEFLGKWQLGFKEIGFETIPPSLVQNALEQSGEFHFEPEDLCRIVLDLRNLGFSDGTVIRVLERWPLVFLRGSIDVSQKVVFLKGFGIKIDEINHMCHSYPDLLAFGIESRLKPLFKESRDLSFSWNEIRKVLIRNPKLLLGMEVGELSHCVDLIKSLKCRMAIKSKILSKGPLRAAIDVKLRVDCLCRHGLIRRDAFKVLAVEPRPILYELKDIEKKIEFLMYKLGLTIECLVECPKYLGVNLEKRIIPRYNVIEHLKSKGGLGCDVGLKHLVKLTRQKFYNLFVKPYPECEEIFGGLKRVVEVKARHPTGMWKLFKPLKFSNSMEDVRHMKSFMESLV</sequence>
<dbReference type="GO" id="GO:0006353">
    <property type="term" value="P:DNA-templated transcription termination"/>
    <property type="evidence" value="ECO:0007669"/>
    <property type="project" value="UniProtKB-KW"/>
</dbReference>
<dbReference type="EMBL" id="JAGGNH010000009">
    <property type="protein sequence ID" value="KAJ0963514.1"/>
    <property type="molecule type" value="Genomic_DNA"/>
</dbReference>
<reference evidence="4" key="2">
    <citation type="journal article" date="2022" name="Hortic Res">
        <title>The genome of Dioscorea zingiberensis sheds light on the biosynthesis, origin and evolution of the medicinally important diosgenin saponins.</title>
        <authorList>
            <person name="Li Y."/>
            <person name="Tan C."/>
            <person name="Li Z."/>
            <person name="Guo J."/>
            <person name="Li S."/>
            <person name="Chen X."/>
            <person name="Wang C."/>
            <person name="Dai X."/>
            <person name="Yang H."/>
            <person name="Song W."/>
            <person name="Hou L."/>
            <person name="Xu J."/>
            <person name="Tong Z."/>
            <person name="Xu A."/>
            <person name="Yuan X."/>
            <person name="Wang W."/>
            <person name="Yang Q."/>
            <person name="Chen L."/>
            <person name="Sun Z."/>
            <person name="Wang K."/>
            <person name="Pan B."/>
            <person name="Chen J."/>
            <person name="Bao Y."/>
            <person name="Liu F."/>
            <person name="Qi X."/>
            <person name="Gang D.R."/>
            <person name="Wen J."/>
            <person name="Li J."/>
        </authorList>
    </citation>
    <scope>NUCLEOTIDE SEQUENCE</scope>
    <source>
        <strain evidence="4">Dzin_1.0</strain>
    </source>
</reference>
<gene>
    <name evidence="4" type="ORF">J5N97_028636</name>
</gene>
<evidence type="ECO:0000313" key="5">
    <source>
        <dbReference type="Proteomes" id="UP001085076"/>
    </source>
</evidence>
<keyword evidence="2" id="KW-0805">Transcription regulation</keyword>
<evidence type="ECO:0000256" key="2">
    <source>
        <dbReference type="ARBA" id="ARBA00022472"/>
    </source>
</evidence>
<dbReference type="PANTHER" id="PTHR13068:SF23">
    <property type="entry name" value="TRANSCRIPTION TERMINATION FACTOR MTERF15, MITOCHONDRIAL"/>
    <property type="match status" value="1"/>
</dbReference>
<dbReference type="GO" id="GO:0003676">
    <property type="term" value="F:nucleic acid binding"/>
    <property type="evidence" value="ECO:0007669"/>
    <property type="project" value="InterPro"/>
</dbReference>